<reference evidence="1 2" key="1">
    <citation type="journal article" date="2014" name="Nature">
        <title>An environmental bacterial taxon with a large and distinct metabolic repertoire.</title>
        <authorList>
            <person name="Wilson M.C."/>
            <person name="Mori T."/>
            <person name="Ruckert C."/>
            <person name="Uria A.R."/>
            <person name="Helf M.J."/>
            <person name="Takada K."/>
            <person name="Gernert C."/>
            <person name="Steffens U.A."/>
            <person name="Heycke N."/>
            <person name="Schmitt S."/>
            <person name="Rinke C."/>
            <person name="Helfrich E.J."/>
            <person name="Brachmann A.O."/>
            <person name="Gurgui C."/>
            <person name="Wakimoto T."/>
            <person name="Kracht M."/>
            <person name="Crusemann M."/>
            <person name="Hentschel U."/>
            <person name="Abe I."/>
            <person name="Matsunaga S."/>
            <person name="Kalinowski J."/>
            <person name="Takeyama H."/>
            <person name="Piel J."/>
        </authorList>
    </citation>
    <scope>NUCLEOTIDE SEQUENCE [LARGE SCALE GENOMIC DNA]</scope>
    <source>
        <strain evidence="2">TSY1</strain>
    </source>
</reference>
<evidence type="ECO:0000313" key="1">
    <source>
        <dbReference type="EMBL" id="ETX03154.1"/>
    </source>
</evidence>
<gene>
    <name evidence="1" type="ORF">ETSY1_01020</name>
</gene>
<name>W4LYH3_ENTF1</name>
<dbReference type="AlphaFoldDB" id="W4LYH3"/>
<sequence>MKIAIELPDEIANALHEQWEDMPRGVLESIALEGYRCGALGDGQLRRLLGFETRFEVHAFLKEHDVPLNYGMEDLEHDREVAKRLGVV</sequence>
<dbReference type="Pfam" id="PF03683">
    <property type="entry name" value="UPF0175"/>
    <property type="match status" value="1"/>
</dbReference>
<accession>W4LYH3</accession>
<dbReference type="EMBL" id="AZHW01000072">
    <property type="protein sequence ID" value="ETX03154.1"/>
    <property type="molecule type" value="Genomic_DNA"/>
</dbReference>
<dbReference type="InterPro" id="IPR005368">
    <property type="entry name" value="UPF0175"/>
</dbReference>
<organism evidence="1 2">
    <name type="scientific">Entotheonella factor</name>
    <dbReference type="NCBI Taxonomy" id="1429438"/>
    <lineage>
        <taxon>Bacteria</taxon>
        <taxon>Pseudomonadati</taxon>
        <taxon>Nitrospinota/Tectimicrobiota group</taxon>
        <taxon>Candidatus Tectimicrobiota</taxon>
        <taxon>Candidatus Entotheonellia</taxon>
        <taxon>Candidatus Entotheonellales</taxon>
        <taxon>Candidatus Entotheonellaceae</taxon>
        <taxon>Candidatus Entotheonella</taxon>
    </lineage>
</organism>
<comment type="caution">
    <text evidence="1">The sequence shown here is derived from an EMBL/GenBank/DDBJ whole genome shotgun (WGS) entry which is preliminary data.</text>
</comment>
<protein>
    <submittedName>
        <fullName evidence="1">Uncharacterized protein</fullName>
    </submittedName>
</protein>
<keyword evidence="2" id="KW-1185">Reference proteome</keyword>
<dbReference type="Proteomes" id="UP000019141">
    <property type="component" value="Unassembled WGS sequence"/>
</dbReference>
<proteinExistence type="predicted"/>
<dbReference type="HOGENOM" id="CLU_154570_0_0_7"/>
<evidence type="ECO:0000313" key="2">
    <source>
        <dbReference type="Proteomes" id="UP000019141"/>
    </source>
</evidence>